<keyword evidence="7 9" id="KW-1133">Transmembrane helix</keyword>
<dbReference type="EMBL" id="JAEHFW010000003">
    <property type="protein sequence ID" value="MBK0380557.1"/>
    <property type="molecule type" value="Genomic_DNA"/>
</dbReference>
<proteinExistence type="inferred from homology"/>
<evidence type="ECO:0000256" key="4">
    <source>
        <dbReference type="ARBA" id="ARBA00022692"/>
    </source>
</evidence>
<dbReference type="GO" id="GO:0006508">
    <property type="term" value="P:proteolysis"/>
    <property type="evidence" value="ECO:0007669"/>
    <property type="project" value="UniProtKB-KW"/>
</dbReference>
<dbReference type="RefSeq" id="WP_200067104.1">
    <property type="nucleotide sequence ID" value="NZ_JAEHFW010000003.1"/>
</dbReference>
<dbReference type="HAMAP" id="MF_00161">
    <property type="entry name" value="LspA"/>
    <property type="match status" value="1"/>
</dbReference>
<feature type="transmembrane region" description="Helical" evidence="9">
    <location>
        <begin position="100"/>
        <end position="118"/>
    </location>
</feature>
<reference evidence="12" key="1">
    <citation type="submission" date="2020-12" db="EMBL/GenBank/DDBJ databases">
        <title>Bacterial novel species Mucilaginibacter sp. SD-g isolated from soil.</title>
        <authorList>
            <person name="Jung H.-Y."/>
        </authorList>
    </citation>
    <scope>NUCLEOTIDE SEQUENCE</scope>
    <source>
        <strain evidence="12">SD-g</strain>
    </source>
</reference>
<keyword evidence="13" id="KW-1185">Reference proteome</keyword>
<evidence type="ECO:0000256" key="2">
    <source>
        <dbReference type="ARBA" id="ARBA00022475"/>
    </source>
</evidence>
<dbReference type="PANTHER" id="PTHR33695:SF1">
    <property type="entry name" value="LIPOPROTEIN SIGNAL PEPTIDASE"/>
    <property type="match status" value="1"/>
</dbReference>
<evidence type="ECO:0000256" key="9">
    <source>
        <dbReference type="HAMAP-Rule" id="MF_00161"/>
    </source>
</evidence>
<gene>
    <name evidence="9 12" type="primary">lspA</name>
    <name evidence="12" type="ORF">I5M19_14625</name>
</gene>
<dbReference type="PANTHER" id="PTHR33695">
    <property type="entry name" value="LIPOPROTEIN SIGNAL PEPTIDASE"/>
    <property type="match status" value="1"/>
</dbReference>
<dbReference type="PROSITE" id="PS00855">
    <property type="entry name" value="SPASE_II"/>
    <property type="match status" value="1"/>
</dbReference>
<evidence type="ECO:0000256" key="1">
    <source>
        <dbReference type="ARBA" id="ARBA00006139"/>
    </source>
</evidence>
<evidence type="ECO:0000313" key="13">
    <source>
        <dbReference type="Proteomes" id="UP000613193"/>
    </source>
</evidence>
<comment type="similarity">
    <text evidence="1 9 11">Belongs to the peptidase A8 family.</text>
</comment>
<dbReference type="NCBIfam" id="TIGR00077">
    <property type="entry name" value="lspA"/>
    <property type="match status" value="1"/>
</dbReference>
<accession>A0A934UP31</accession>
<evidence type="ECO:0000256" key="5">
    <source>
        <dbReference type="ARBA" id="ARBA00022750"/>
    </source>
</evidence>
<evidence type="ECO:0000256" key="3">
    <source>
        <dbReference type="ARBA" id="ARBA00022670"/>
    </source>
</evidence>
<evidence type="ECO:0000256" key="6">
    <source>
        <dbReference type="ARBA" id="ARBA00022801"/>
    </source>
</evidence>
<feature type="transmembrane region" description="Helical" evidence="9">
    <location>
        <begin position="138"/>
        <end position="159"/>
    </location>
</feature>
<comment type="function">
    <text evidence="9 10">This protein specifically catalyzes the removal of signal peptides from prolipoproteins.</text>
</comment>
<dbReference type="AlphaFoldDB" id="A0A934UP31"/>
<keyword evidence="8 9" id="KW-0472">Membrane</keyword>
<comment type="catalytic activity">
    <reaction evidence="9 10">
        <text>Release of signal peptides from bacterial membrane prolipoproteins. Hydrolyzes -Xaa-Yaa-Zaa-|-(S,diacylglyceryl)Cys-, in which Xaa is hydrophobic (preferably Leu), and Yaa (Ala or Ser) and Zaa (Gly or Ala) have small, neutral side chains.</text>
        <dbReference type="EC" id="3.4.23.36"/>
    </reaction>
</comment>
<comment type="pathway">
    <text evidence="9">Protein modification; lipoprotein biosynthesis (signal peptide cleavage).</text>
</comment>
<dbReference type="Pfam" id="PF01252">
    <property type="entry name" value="Peptidase_A8"/>
    <property type="match status" value="1"/>
</dbReference>
<name>A0A934UP31_9SPHI</name>
<comment type="caution">
    <text evidence="12">The sequence shown here is derived from an EMBL/GenBank/DDBJ whole genome shotgun (WGS) entry which is preliminary data.</text>
</comment>
<feature type="transmembrane region" description="Helical" evidence="9">
    <location>
        <begin position="69"/>
        <end position="91"/>
    </location>
</feature>
<dbReference type="InterPro" id="IPR001872">
    <property type="entry name" value="Peptidase_A8"/>
</dbReference>
<dbReference type="GO" id="GO:0005886">
    <property type="term" value="C:plasma membrane"/>
    <property type="evidence" value="ECO:0007669"/>
    <property type="project" value="UniProtKB-SubCell"/>
</dbReference>
<keyword evidence="5 9" id="KW-0064">Aspartyl protease</keyword>
<evidence type="ECO:0000313" key="12">
    <source>
        <dbReference type="EMBL" id="MBK0380557.1"/>
    </source>
</evidence>
<dbReference type="PRINTS" id="PR00781">
    <property type="entry name" value="LIPOSIGPTASE"/>
</dbReference>
<sequence length="176" mass="19579">MKVKGIYRAVIILFILAVNVGCDQVSKKIVRARLDVYDHYSFLDHHFNLMKVENPGAFLSLGDKLVNPYRFILLTLIPVLALLGAVVYILVKNNFSKTRLAGIICVIGGGIGNIYDRVVHGSVTDFMHIQFGSLQTGIFNVADVSIMVGMGLIILDTFLRSKNDVHPQQEFTTEPE</sequence>
<comment type="caution">
    <text evidence="9">Lacks conserved residue(s) required for the propagation of feature annotation.</text>
</comment>
<evidence type="ECO:0000256" key="11">
    <source>
        <dbReference type="RuleBase" id="RU004181"/>
    </source>
</evidence>
<comment type="subcellular location">
    <subcellularLocation>
        <location evidence="9">Cell membrane</location>
        <topology evidence="9">Multi-pass membrane protein</topology>
    </subcellularLocation>
</comment>
<dbReference type="GO" id="GO:0004190">
    <property type="term" value="F:aspartic-type endopeptidase activity"/>
    <property type="evidence" value="ECO:0007669"/>
    <property type="project" value="UniProtKB-UniRule"/>
</dbReference>
<evidence type="ECO:0000256" key="10">
    <source>
        <dbReference type="RuleBase" id="RU000594"/>
    </source>
</evidence>
<feature type="active site" evidence="9">
    <location>
        <position position="143"/>
    </location>
</feature>
<protein>
    <recommendedName>
        <fullName evidence="9">Lipoprotein signal peptidase</fullName>
        <ecNumber evidence="9">3.4.23.36</ecNumber>
    </recommendedName>
    <alternativeName>
        <fullName evidence="9">Prolipoprotein signal peptidase</fullName>
    </alternativeName>
    <alternativeName>
        <fullName evidence="9">Signal peptidase II</fullName>
        <shortName evidence="9">SPase II</shortName>
    </alternativeName>
</protein>
<dbReference type="EC" id="3.4.23.36" evidence="9"/>
<keyword evidence="4 9" id="KW-0812">Transmembrane</keyword>
<keyword evidence="2 9" id="KW-1003">Cell membrane</keyword>
<keyword evidence="6 9" id="KW-0378">Hydrolase</keyword>
<feature type="active site" evidence="9">
    <location>
        <position position="125"/>
    </location>
</feature>
<organism evidence="12 13">
    <name type="scientific">Mucilaginibacter segetis</name>
    <dbReference type="NCBI Taxonomy" id="2793071"/>
    <lineage>
        <taxon>Bacteria</taxon>
        <taxon>Pseudomonadati</taxon>
        <taxon>Bacteroidota</taxon>
        <taxon>Sphingobacteriia</taxon>
        <taxon>Sphingobacteriales</taxon>
        <taxon>Sphingobacteriaceae</taxon>
        <taxon>Mucilaginibacter</taxon>
    </lineage>
</organism>
<dbReference type="Proteomes" id="UP000613193">
    <property type="component" value="Unassembled WGS sequence"/>
</dbReference>
<evidence type="ECO:0000256" key="8">
    <source>
        <dbReference type="ARBA" id="ARBA00023136"/>
    </source>
</evidence>
<evidence type="ECO:0000256" key="7">
    <source>
        <dbReference type="ARBA" id="ARBA00022989"/>
    </source>
</evidence>
<keyword evidence="3 9" id="KW-0645">Protease</keyword>